<organism evidence="6 7">
    <name type="scientific">Candidatus Shapirobacteria bacterium CG11_big_fil_rev_8_21_14_0_20_40_12</name>
    <dbReference type="NCBI Taxonomy" id="1974889"/>
    <lineage>
        <taxon>Bacteria</taxon>
        <taxon>Candidatus Shapironibacteriota</taxon>
    </lineage>
</organism>
<dbReference type="InterPro" id="IPR020458">
    <property type="entry name" value="Znf_DskA_TraR_CS"/>
</dbReference>
<feature type="zinc finger region" description="dksA C4-type" evidence="4">
    <location>
        <begin position="92"/>
        <end position="116"/>
    </location>
</feature>
<dbReference type="InterPro" id="IPR000962">
    <property type="entry name" value="Znf_DskA_TraR"/>
</dbReference>
<name>A0A2H0KG97_9BACT</name>
<reference evidence="6 7" key="1">
    <citation type="submission" date="2017-09" db="EMBL/GenBank/DDBJ databases">
        <title>Depth-based differentiation of microbial function through sediment-hosted aquifers and enrichment of novel symbionts in the deep terrestrial subsurface.</title>
        <authorList>
            <person name="Probst A.J."/>
            <person name="Ladd B."/>
            <person name="Jarett J.K."/>
            <person name="Geller-Mcgrath D.E."/>
            <person name="Sieber C.M."/>
            <person name="Emerson J.B."/>
            <person name="Anantharaman K."/>
            <person name="Thomas B.C."/>
            <person name="Malmstrom R."/>
            <person name="Stieglmeier M."/>
            <person name="Klingl A."/>
            <person name="Woyke T."/>
            <person name="Ryan C.M."/>
            <person name="Banfield J.F."/>
        </authorList>
    </citation>
    <scope>NUCLEOTIDE SEQUENCE [LARGE SCALE GENOMIC DNA]</scope>
    <source>
        <strain evidence="6">CG11_big_fil_rev_8_21_14_0_20_40_12</strain>
    </source>
</reference>
<evidence type="ECO:0000259" key="5">
    <source>
        <dbReference type="Pfam" id="PF01258"/>
    </source>
</evidence>
<accession>A0A2H0KG97</accession>
<sequence>MVKINFPKNLIDPIGRFLRKEEEKLKERKKKLDKEDPFKDPDRILDNAAIDTDASEQFGHVNVEGLRKEIDKTLIQIRKALTRIKIGKYGICEDCGKMIDTDRLMVFPAATKCVLCEKKKSGKKV</sequence>
<gene>
    <name evidence="6" type="ORF">COV89_01390</name>
</gene>
<evidence type="ECO:0000256" key="3">
    <source>
        <dbReference type="ARBA" id="ARBA00022833"/>
    </source>
</evidence>
<dbReference type="PROSITE" id="PS01102">
    <property type="entry name" value="ZF_DKSA_1"/>
    <property type="match status" value="1"/>
</dbReference>
<dbReference type="Gene3D" id="1.20.120.910">
    <property type="entry name" value="DksA, coiled-coil domain"/>
    <property type="match status" value="1"/>
</dbReference>
<dbReference type="PANTHER" id="PTHR33823:SF4">
    <property type="entry name" value="GENERAL STRESS PROTEIN 16O"/>
    <property type="match status" value="1"/>
</dbReference>
<dbReference type="GO" id="GO:0008270">
    <property type="term" value="F:zinc ion binding"/>
    <property type="evidence" value="ECO:0007669"/>
    <property type="project" value="UniProtKB-KW"/>
</dbReference>
<protein>
    <recommendedName>
        <fullName evidence="5">Zinc finger DksA/TraR C4-type domain-containing protein</fullName>
    </recommendedName>
</protein>
<dbReference type="PROSITE" id="PS51128">
    <property type="entry name" value="ZF_DKSA_2"/>
    <property type="match status" value="1"/>
</dbReference>
<evidence type="ECO:0000256" key="1">
    <source>
        <dbReference type="ARBA" id="ARBA00022723"/>
    </source>
</evidence>
<dbReference type="SUPFAM" id="SSF57716">
    <property type="entry name" value="Glucocorticoid receptor-like (DNA-binding domain)"/>
    <property type="match status" value="1"/>
</dbReference>
<dbReference type="PANTHER" id="PTHR33823">
    <property type="entry name" value="RNA POLYMERASE-BINDING TRANSCRIPTION FACTOR DKSA-RELATED"/>
    <property type="match status" value="1"/>
</dbReference>
<dbReference type="Pfam" id="PF01258">
    <property type="entry name" value="zf-dskA_traR"/>
    <property type="match status" value="1"/>
</dbReference>
<evidence type="ECO:0000313" key="7">
    <source>
        <dbReference type="Proteomes" id="UP000231371"/>
    </source>
</evidence>
<dbReference type="EMBL" id="PCVI01000023">
    <property type="protein sequence ID" value="PIQ70269.1"/>
    <property type="molecule type" value="Genomic_DNA"/>
</dbReference>
<keyword evidence="1" id="KW-0479">Metal-binding</keyword>
<feature type="domain" description="Zinc finger DksA/TraR C4-type" evidence="5">
    <location>
        <begin position="87"/>
        <end position="120"/>
    </location>
</feature>
<evidence type="ECO:0000313" key="6">
    <source>
        <dbReference type="EMBL" id="PIQ70269.1"/>
    </source>
</evidence>
<evidence type="ECO:0000256" key="2">
    <source>
        <dbReference type="ARBA" id="ARBA00022771"/>
    </source>
</evidence>
<evidence type="ECO:0000256" key="4">
    <source>
        <dbReference type="PROSITE-ProRule" id="PRU00510"/>
    </source>
</evidence>
<dbReference type="AlphaFoldDB" id="A0A2H0KG97"/>
<proteinExistence type="predicted"/>
<keyword evidence="3" id="KW-0862">Zinc</keyword>
<comment type="caution">
    <text evidence="6">The sequence shown here is derived from an EMBL/GenBank/DDBJ whole genome shotgun (WGS) entry which is preliminary data.</text>
</comment>
<dbReference type="Proteomes" id="UP000231371">
    <property type="component" value="Unassembled WGS sequence"/>
</dbReference>
<keyword evidence="2" id="KW-0863">Zinc-finger</keyword>